<comment type="subunit">
    <text evidence="3 12">Homodimer.</text>
</comment>
<feature type="binding site" evidence="13">
    <location>
        <position position="188"/>
    </location>
    <ligand>
        <name>substrate</name>
    </ligand>
</feature>
<accession>B6WXX9</accession>
<keyword evidence="10 12" id="KW-0457">Lysine biosynthesis</keyword>
<evidence type="ECO:0000256" key="12">
    <source>
        <dbReference type="PIRNR" id="PIRNR025648"/>
    </source>
</evidence>
<dbReference type="PIRSF" id="PIRSF025648">
    <property type="entry name" value="DDH"/>
    <property type="match status" value="1"/>
</dbReference>
<evidence type="ECO:0000256" key="8">
    <source>
        <dbReference type="ARBA" id="ARBA00022915"/>
    </source>
</evidence>
<dbReference type="Gene3D" id="3.30.360.10">
    <property type="entry name" value="Dihydrodipicolinate Reductase, domain 2"/>
    <property type="match status" value="1"/>
</dbReference>
<dbReference type="SUPFAM" id="SSF51735">
    <property type="entry name" value="NAD(P)-binding Rossmann-fold domains"/>
    <property type="match status" value="1"/>
</dbReference>
<dbReference type="eggNOG" id="COG0673">
    <property type="taxonomic scope" value="Bacteria"/>
</dbReference>
<evidence type="ECO:0000259" key="14">
    <source>
        <dbReference type="Pfam" id="PF16654"/>
    </source>
</evidence>
<dbReference type="Gene3D" id="3.40.50.720">
    <property type="entry name" value="NAD(P)-binding Rossmann-like Domain"/>
    <property type="match status" value="1"/>
</dbReference>
<feature type="binding site" evidence="13">
    <location>
        <position position="178"/>
    </location>
    <ligand>
        <name>substrate</name>
    </ligand>
</feature>
<evidence type="ECO:0000256" key="4">
    <source>
        <dbReference type="ARBA" id="ARBA00012080"/>
    </source>
</evidence>
<dbReference type="CDD" id="cd02270">
    <property type="entry name" value="meso-DAPDH_N"/>
    <property type="match status" value="1"/>
</dbReference>
<comment type="similarity">
    <text evidence="2 12">Belongs to the diaminopimelate dehydrogenase family.</text>
</comment>
<dbReference type="GO" id="GO:0019877">
    <property type="term" value="P:diaminopimelate biosynthetic process"/>
    <property type="evidence" value="ECO:0007669"/>
    <property type="project" value="UniProtKB-UniRule"/>
</dbReference>
<evidence type="ECO:0000256" key="3">
    <source>
        <dbReference type="ARBA" id="ARBA00011738"/>
    </source>
</evidence>
<dbReference type="UniPathway" id="UPA00034">
    <property type="reaction ID" value="UER00026"/>
</dbReference>
<keyword evidence="9 12" id="KW-0560">Oxidoreductase</keyword>
<evidence type="ECO:0000256" key="10">
    <source>
        <dbReference type="ARBA" id="ARBA00023154"/>
    </source>
</evidence>
<dbReference type="InterPro" id="IPR010190">
    <property type="entry name" value="Diaminopimelate_DH_Ddh"/>
</dbReference>
<dbReference type="InterPro" id="IPR032094">
    <property type="entry name" value="Meso-DAP_DH_C"/>
</dbReference>
<evidence type="ECO:0000256" key="2">
    <source>
        <dbReference type="ARBA" id="ARBA00007442"/>
    </source>
</evidence>
<keyword evidence="6 12" id="KW-0028">Amino-acid biosynthesis</keyword>
<keyword evidence="13" id="KW-0547">Nucleotide-binding</keyword>
<dbReference type="GO" id="GO:0009089">
    <property type="term" value="P:lysine biosynthetic process via diaminopimelate"/>
    <property type="evidence" value="ECO:0007669"/>
    <property type="project" value="UniProtKB-UniRule"/>
</dbReference>
<sequence length="309" mass="33013">MHMKKFTLAVHSLGNIGTRVVEAALAAPDCQCLGVIRRAESLGTQSHALRGLPEFADLASLEAAQGRPDVIALCGPSRSIPETAEAFLKQGYNCVDSFDIHTEIPATVARLDAAAKAGNSVSITAAGWDPGTDSVLRALFEAMVPRGTTFTNFGRGRSMGHSVAARAIKGVADAVSITIPVGGGRHSRLVYVVLEEGENLADVTARIKADDYFAHDPLDVRQCRDREELAFVADQSHGVLMERTGASGMTDNQILKFDMRINNPALTAQVLVSCARAATRLQAGCHTLIEVPPIALLRGERMDIISRMV</sequence>
<gene>
    <name evidence="15" type="ORF">DESPIG_02959</name>
</gene>
<evidence type="ECO:0000313" key="15">
    <source>
        <dbReference type="EMBL" id="EEB32146.1"/>
    </source>
</evidence>
<evidence type="ECO:0000256" key="9">
    <source>
        <dbReference type="ARBA" id="ARBA00023002"/>
    </source>
</evidence>
<dbReference type="SUPFAM" id="SSF55347">
    <property type="entry name" value="Glyceraldehyde-3-phosphate dehydrogenase-like, C-terminal domain"/>
    <property type="match status" value="1"/>
</dbReference>
<reference evidence="15 16" key="2">
    <citation type="submission" date="2008-10" db="EMBL/GenBank/DDBJ databases">
        <authorList>
            <person name="Fulton L."/>
            <person name="Clifton S."/>
            <person name="Fulton B."/>
            <person name="Xu J."/>
            <person name="Minx P."/>
            <person name="Pepin K.H."/>
            <person name="Johnson M."/>
            <person name="Bhonagiri V."/>
            <person name="Nash W.E."/>
            <person name="Mardis E.R."/>
            <person name="Wilson R.K."/>
        </authorList>
    </citation>
    <scope>NUCLEOTIDE SEQUENCE [LARGE SCALE GENOMIC DNA]</scope>
    <source>
        <strain evidence="15 16">ATCC 29098</strain>
    </source>
</reference>
<dbReference type="InterPro" id="IPR036291">
    <property type="entry name" value="NAD(P)-bd_dom_sf"/>
</dbReference>
<dbReference type="GO" id="GO:0047850">
    <property type="term" value="F:diaminopimelate dehydrogenase activity"/>
    <property type="evidence" value="ECO:0007669"/>
    <property type="project" value="UniProtKB-UniRule"/>
</dbReference>
<protein>
    <recommendedName>
        <fullName evidence="5 12">Meso-diaminopimelate D-dehydrogenase</fullName>
        <shortName evidence="12">DAPDH</shortName>
        <shortName evidence="12">Meso-DAP dehydrogenase</shortName>
        <ecNumber evidence="4 12">1.4.1.16</ecNumber>
    </recommendedName>
</protein>
<dbReference type="Pfam" id="PF16654">
    <property type="entry name" value="DAPDH_C"/>
    <property type="match status" value="1"/>
</dbReference>
<comment type="pathway">
    <text evidence="1 12">Amino-acid biosynthesis; L-lysine biosynthesis via DAP pathway; DL-2,6-diaminopimelate from (S)-tetrahydrodipicolinate: step 1/1.</text>
</comment>
<dbReference type="HOGENOM" id="CLU_055796_0_0_7"/>
<dbReference type="AlphaFoldDB" id="B6WXX9"/>
<evidence type="ECO:0000256" key="11">
    <source>
        <dbReference type="ARBA" id="ARBA00052023"/>
    </source>
</evidence>
<dbReference type="STRING" id="901.DESPIGER_1507"/>
<dbReference type="NCBIfam" id="TIGR01921">
    <property type="entry name" value="DAP-DH"/>
    <property type="match status" value="1"/>
</dbReference>
<evidence type="ECO:0000256" key="7">
    <source>
        <dbReference type="ARBA" id="ARBA00022857"/>
    </source>
</evidence>
<keyword evidence="7 12" id="KW-0521">NADP</keyword>
<organism evidence="15 16">
    <name type="scientific">Desulfovibrio piger ATCC 29098</name>
    <dbReference type="NCBI Taxonomy" id="411464"/>
    <lineage>
        <taxon>Bacteria</taxon>
        <taxon>Pseudomonadati</taxon>
        <taxon>Thermodesulfobacteriota</taxon>
        <taxon>Desulfovibrionia</taxon>
        <taxon>Desulfovibrionales</taxon>
        <taxon>Desulfovibrionaceae</taxon>
        <taxon>Desulfovibrio</taxon>
    </lineage>
</organism>
<evidence type="ECO:0000256" key="1">
    <source>
        <dbReference type="ARBA" id="ARBA00004896"/>
    </source>
</evidence>
<evidence type="ECO:0000256" key="6">
    <source>
        <dbReference type="ARBA" id="ARBA00022605"/>
    </source>
</evidence>
<comment type="catalytic activity">
    <reaction evidence="11 12">
        <text>meso-2,6-diaminopimelate + NADP(+) + H2O = (S)-2-amino-6-oxoheptanedioate + NH4(+) + NADPH + H(+)</text>
        <dbReference type="Rhea" id="RHEA:13561"/>
        <dbReference type="ChEBI" id="CHEBI:15377"/>
        <dbReference type="ChEBI" id="CHEBI:15378"/>
        <dbReference type="ChEBI" id="CHEBI:28938"/>
        <dbReference type="ChEBI" id="CHEBI:57783"/>
        <dbReference type="ChEBI" id="CHEBI:57791"/>
        <dbReference type="ChEBI" id="CHEBI:58349"/>
        <dbReference type="ChEBI" id="CHEBI:58556"/>
        <dbReference type="EC" id="1.4.1.16"/>
    </reaction>
</comment>
<feature type="binding site" evidence="13">
    <location>
        <position position="263"/>
    </location>
    <ligand>
        <name>substrate</name>
    </ligand>
</feature>
<comment type="caution">
    <text evidence="15">The sequence shown here is derived from an EMBL/GenBank/DDBJ whole genome shotgun (WGS) entry which is preliminary data.</text>
</comment>
<feature type="binding site" evidence="13">
    <location>
        <position position="237"/>
    </location>
    <ligand>
        <name>substrate</name>
    </ligand>
</feature>
<evidence type="ECO:0000256" key="13">
    <source>
        <dbReference type="PIRSR" id="PIRSR025648-1"/>
    </source>
</evidence>
<dbReference type="GO" id="GO:0000166">
    <property type="term" value="F:nucleotide binding"/>
    <property type="evidence" value="ECO:0007669"/>
    <property type="project" value="UniProtKB-KW"/>
</dbReference>
<feature type="binding site" evidence="13">
    <location>
        <begin position="126"/>
        <end position="130"/>
    </location>
    <ligand>
        <name>NADP(+)</name>
        <dbReference type="ChEBI" id="CHEBI:58349"/>
    </ligand>
</feature>
<dbReference type="EC" id="1.4.1.16" evidence="4 12"/>
<proteinExistence type="inferred from homology"/>
<keyword evidence="8 12" id="KW-0220">Diaminopimelate biosynthesis</keyword>
<feature type="binding site" evidence="13">
    <location>
        <begin position="97"/>
        <end position="99"/>
    </location>
    <ligand>
        <name>NADP(+)</name>
        <dbReference type="ChEBI" id="CHEBI:58349"/>
    </ligand>
</feature>
<evidence type="ECO:0000256" key="5">
    <source>
        <dbReference type="ARBA" id="ARBA00021654"/>
    </source>
</evidence>
<feature type="domain" description="Meso-diaminopimelate D-dehydrogenase C-terminal" evidence="14">
    <location>
        <begin position="127"/>
        <end position="181"/>
    </location>
</feature>
<dbReference type="Proteomes" id="UP000003676">
    <property type="component" value="Unassembled WGS sequence"/>
</dbReference>
<name>B6WXX9_9BACT</name>
<dbReference type="EMBL" id="ABXU01000085">
    <property type="protein sequence ID" value="EEB32146.1"/>
    <property type="molecule type" value="Genomic_DNA"/>
</dbReference>
<reference evidence="15 16" key="1">
    <citation type="submission" date="2008-10" db="EMBL/GenBank/DDBJ databases">
        <title>Draft genome sequence of Desulvovibrio piger (ATCC 29098).</title>
        <authorList>
            <person name="Sudarsanam P."/>
            <person name="Ley R."/>
            <person name="Guruge J."/>
            <person name="Turnbaugh P.J."/>
            <person name="Mahowald M."/>
            <person name="Liep D."/>
            <person name="Gordon J."/>
        </authorList>
    </citation>
    <scope>NUCLEOTIDE SEQUENCE [LARGE SCALE GENOMIC DNA]</scope>
    <source>
        <strain evidence="15 16">ATCC 29098</strain>
    </source>
</reference>
<evidence type="ECO:0000313" key="16">
    <source>
        <dbReference type="Proteomes" id="UP000003676"/>
    </source>
</evidence>
<comment type="function">
    <text evidence="12">Catalyzes the reversible NADPH-dependent reductive amination of L-2-amino-6-oxopimelate, the acyclic form of L-tetrahydrodipicolinate, to generate the meso compound, D,L-2,6-diaminopimelate.</text>
</comment>